<dbReference type="FunFam" id="1.10.730.10:FF:000011">
    <property type="entry name" value="Leucine--tRNA ligase chloroplastic/mitochondrial"/>
    <property type="match status" value="1"/>
</dbReference>
<keyword evidence="7 9" id="KW-0030">Aminoacyl-tRNA synthetase</keyword>
<dbReference type="Gene3D" id="3.10.20.590">
    <property type="match status" value="1"/>
</dbReference>
<dbReference type="FunFam" id="3.40.50.620:FF:000003">
    <property type="entry name" value="Leucine--tRNA ligase"/>
    <property type="match status" value="1"/>
</dbReference>
<evidence type="ECO:0000259" key="11">
    <source>
        <dbReference type="Pfam" id="PF00133"/>
    </source>
</evidence>
<feature type="domain" description="Aminoacyl-tRNA synthetase class Ia" evidence="11">
    <location>
        <begin position="427"/>
        <end position="627"/>
    </location>
</feature>
<feature type="binding site" evidence="9">
    <location>
        <position position="596"/>
    </location>
    <ligand>
        <name>ATP</name>
        <dbReference type="ChEBI" id="CHEBI:30616"/>
    </ligand>
</feature>
<dbReference type="Pfam" id="PF13603">
    <property type="entry name" value="tRNA-synt_1_2"/>
    <property type="match status" value="1"/>
</dbReference>
<sequence length="840" mass="94444">MREEYPFNDIETKWQHFWDENGDFNTDLAAAENPYYCLMMFPYPSGKLHVGHGRNYIIGDAVARYKKMQGFDVLTPMGWDSFGLPAENAAIKTGTPPAEYTAANIATMKEQLRAWGCMYDWDKEVTSCMPDYYQWTQWLFLQFYKKGLAYKQNSNVNWCPSCATVLANEQVVDGACERCDSEVDQKSMDQWFFKITDYAQRLLDDLDTLDGWPTRVKTMQKNWIGRSEGAEIDFPIVPREDGAGDNTDKISCYTTRVDTIYGCTYMALAPEHPELKNLVKGLPQEEEVLEFIKASSKLTNLDREADEVEKEGRFTGRYLINPYNGEQIELWVGNYVLMYGTGAVMAVPAHDTRDFAFAKKYDLPIKLSIQNPEGTLVLAEMEDAYTEDGTCVDSGDFSGMDNREAIKAMIALAEEKEFGKGKINFRLRDWLISRQRYWGAPIPMVYCADCGMVPVPESELPVLLPTDVEFKAEGESPLKGSEAFMNCPCPSCGKPATRESDTMDTFVDSSWYFLRYLSAQDSTQAVDSAITNKWMPVDQYIGGIEHAILHLLYARFFTKVVKDLGLIDFDEPFKHLFTQGMICKKGPDGNLHKMSKSKGNVVSPEELLSTYGADTVRLYTLFIGPPEKEAEWQDSGVTGAFKFLKRIWRSVALNKALLVEATPSSLDLSAMADAERDLYRKTNETIQQITRGLDGAFTFNTAIAAIMELMNAIDHLKISDASSTSAKAVFRDAMVNVVLLISPFAPHIAEELWVELGHEAGIMNADWPTVNEEALKRDELDMAVQVNGKVRDQIKVSATASKEEIEAAAMASEKIQTWLEGKTIRKVIVVPGRLVNIAVS</sequence>
<comment type="catalytic activity">
    <reaction evidence="8 9">
        <text>tRNA(Leu) + L-leucine + ATP = L-leucyl-tRNA(Leu) + AMP + diphosphate</text>
        <dbReference type="Rhea" id="RHEA:11688"/>
        <dbReference type="Rhea" id="RHEA-COMP:9613"/>
        <dbReference type="Rhea" id="RHEA-COMP:9622"/>
        <dbReference type="ChEBI" id="CHEBI:30616"/>
        <dbReference type="ChEBI" id="CHEBI:33019"/>
        <dbReference type="ChEBI" id="CHEBI:57427"/>
        <dbReference type="ChEBI" id="CHEBI:78442"/>
        <dbReference type="ChEBI" id="CHEBI:78494"/>
        <dbReference type="ChEBI" id="CHEBI:456215"/>
        <dbReference type="EC" id="6.1.1.4"/>
    </reaction>
</comment>
<evidence type="ECO:0000256" key="4">
    <source>
        <dbReference type="ARBA" id="ARBA00022741"/>
    </source>
</evidence>
<evidence type="ECO:0000256" key="6">
    <source>
        <dbReference type="ARBA" id="ARBA00022917"/>
    </source>
</evidence>
<dbReference type="NCBIfam" id="TIGR00396">
    <property type="entry name" value="leuS_bact"/>
    <property type="match status" value="1"/>
</dbReference>
<dbReference type="CDD" id="cd00812">
    <property type="entry name" value="LeuRS_core"/>
    <property type="match status" value="1"/>
</dbReference>
<evidence type="ECO:0000313" key="16">
    <source>
        <dbReference type="Proteomes" id="UP000366872"/>
    </source>
</evidence>
<feature type="domain" description="Methionyl/Leucyl tRNA synthetase" evidence="13">
    <location>
        <begin position="41"/>
        <end position="183"/>
    </location>
</feature>
<feature type="domain" description="Leucyl-tRNA synthetase editing" evidence="14">
    <location>
        <begin position="221"/>
        <end position="411"/>
    </location>
</feature>
<feature type="short sequence motif" description="'KMSKS' region" evidence="9">
    <location>
        <begin position="593"/>
        <end position="597"/>
    </location>
</feature>
<keyword evidence="16" id="KW-1185">Reference proteome</keyword>
<evidence type="ECO:0000259" key="12">
    <source>
        <dbReference type="Pfam" id="PF08264"/>
    </source>
</evidence>
<feature type="short sequence motif" description="'HIGH' region" evidence="9">
    <location>
        <begin position="42"/>
        <end position="52"/>
    </location>
</feature>
<proteinExistence type="inferred from homology"/>
<gene>
    <name evidence="9 15" type="primary">leuS</name>
    <name evidence="15" type="ORF">PDESU_05580</name>
</gene>
<dbReference type="GO" id="GO:0004823">
    <property type="term" value="F:leucine-tRNA ligase activity"/>
    <property type="evidence" value="ECO:0007669"/>
    <property type="project" value="UniProtKB-UniRule"/>
</dbReference>
<comment type="similarity">
    <text evidence="1 9 10">Belongs to the class-I aminoacyl-tRNA synthetase family.</text>
</comment>
<feature type="domain" description="Methionyl/Valyl/Leucyl/Isoleucyl-tRNA synthetase anticodon-binding" evidence="12">
    <location>
        <begin position="676"/>
        <end position="803"/>
    </location>
</feature>
<dbReference type="EMBL" id="CAAHFG010000004">
    <property type="protein sequence ID" value="VGO16986.1"/>
    <property type="molecule type" value="Genomic_DNA"/>
</dbReference>
<dbReference type="GO" id="GO:0005524">
    <property type="term" value="F:ATP binding"/>
    <property type="evidence" value="ECO:0007669"/>
    <property type="project" value="UniProtKB-UniRule"/>
</dbReference>
<organism evidence="15 16">
    <name type="scientific">Pontiella desulfatans</name>
    <dbReference type="NCBI Taxonomy" id="2750659"/>
    <lineage>
        <taxon>Bacteria</taxon>
        <taxon>Pseudomonadati</taxon>
        <taxon>Kiritimatiellota</taxon>
        <taxon>Kiritimatiellia</taxon>
        <taxon>Kiritimatiellales</taxon>
        <taxon>Pontiellaceae</taxon>
        <taxon>Pontiella</taxon>
    </lineage>
</organism>
<evidence type="ECO:0000256" key="5">
    <source>
        <dbReference type="ARBA" id="ARBA00022840"/>
    </source>
</evidence>
<dbReference type="InterPro" id="IPR014729">
    <property type="entry name" value="Rossmann-like_a/b/a_fold"/>
</dbReference>
<dbReference type="PROSITE" id="PS00178">
    <property type="entry name" value="AA_TRNA_LIGASE_I"/>
    <property type="match status" value="1"/>
</dbReference>
<dbReference type="HAMAP" id="MF_00049_B">
    <property type="entry name" value="Leu_tRNA_synth_B"/>
    <property type="match status" value="1"/>
</dbReference>
<reference evidence="15 16" key="1">
    <citation type="submission" date="2019-04" db="EMBL/GenBank/DDBJ databases">
        <authorList>
            <person name="Van Vliet M D."/>
        </authorList>
    </citation>
    <scope>NUCLEOTIDE SEQUENCE [LARGE SCALE GENOMIC DNA]</scope>
    <source>
        <strain evidence="15 16">F1</strain>
    </source>
</reference>
<evidence type="ECO:0000256" key="10">
    <source>
        <dbReference type="RuleBase" id="RU363035"/>
    </source>
</evidence>
<dbReference type="InterPro" id="IPR002302">
    <property type="entry name" value="Leu-tRNA-ligase"/>
</dbReference>
<keyword evidence="5 9" id="KW-0067">ATP-binding</keyword>
<evidence type="ECO:0000256" key="8">
    <source>
        <dbReference type="ARBA" id="ARBA00047469"/>
    </source>
</evidence>
<evidence type="ECO:0000256" key="3">
    <source>
        <dbReference type="ARBA" id="ARBA00022598"/>
    </source>
</evidence>
<dbReference type="GO" id="GO:0006429">
    <property type="term" value="P:leucyl-tRNA aminoacylation"/>
    <property type="evidence" value="ECO:0007669"/>
    <property type="project" value="UniProtKB-UniRule"/>
</dbReference>
<dbReference type="InterPro" id="IPR001412">
    <property type="entry name" value="aa-tRNA-synth_I_CS"/>
</dbReference>
<dbReference type="GO" id="GO:0005829">
    <property type="term" value="C:cytosol"/>
    <property type="evidence" value="ECO:0007669"/>
    <property type="project" value="TreeGrafter"/>
</dbReference>
<dbReference type="InterPro" id="IPR015413">
    <property type="entry name" value="Methionyl/Leucyl_tRNA_Synth"/>
</dbReference>
<evidence type="ECO:0000256" key="7">
    <source>
        <dbReference type="ARBA" id="ARBA00023146"/>
    </source>
</evidence>
<evidence type="ECO:0000256" key="1">
    <source>
        <dbReference type="ARBA" id="ARBA00005594"/>
    </source>
</evidence>
<dbReference type="GO" id="GO:0002161">
    <property type="term" value="F:aminoacyl-tRNA deacylase activity"/>
    <property type="evidence" value="ECO:0007669"/>
    <property type="project" value="InterPro"/>
</dbReference>
<dbReference type="InterPro" id="IPR009080">
    <property type="entry name" value="tRNAsynth_Ia_anticodon-bd"/>
</dbReference>
<dbReference type="Gene3D" id="1.10.730.10">
    <property type="entry name" value="Isoleucyl-tRNA Synthetase, Domain 1"/>
    <property type="match status" value="2"/>
</dbReference>
<dbReference type="Pfam" id="PF08264">
    <property type="entry name" value="Anticodon_1"/>
    <property type="match status" value="1"/>
</dbReference>
<evidence type="ECO:0000313" key="15">
    <source>
        <dbReference type="EMBL" id="VGO16986.1"/>
    </source>
</evidence>
<accession>A0A6C2UCN1</accession>
<dbReference type="Gene3D" id="3.40.50.620">
    <property type="entry name" value="HUPs"/>
    <property type="match status" value="2"/>
</dbReference>
<dbReference type="InterPro" id="IPR025709">
    <property type="entry name" value="Leu_tRNA-synth_edit"/>
</dbReference>
<dbReference type="AlphaFoldDB" id="A0A6C2UCN1"/>
<name>A0A6C2UCN1_PONDE</name>
<dbReference type="InterPro" id="IPR009008">
    <property type="entry name" value="Val/Leu/Ile-tRNA-synth_edit"/>
</dbReference>
<dbReference type="SUPFAM" id="SSF52374">
    <property type="entry name" value="Nucleotidylyl transferase"/>
    <property type="match status" value="1"/>
</dbReference>
<keyword evidence="6 9" id="KW-0648">Protein biosynthesis</keyword>
<dbReference type="InterPro" id="IPR013155">
    <property type="entry name" value="M/V/L/I-tRNA-synth_anticd-bd"/>
</dbReference>
<dbReference type="FunFam" id="3.40.50.620:FF:000100">
    <property type="entry name" value="probable leucine--tRNA ligase, mitochondrial"/>
    <property type="match status" value="1"/>
</dbReference>
<keyword evidence="3 9" id="KW-0436">Ligase</keyword>
<dbReference type="SUPFAM" id="SSF50677">
    <property type="entry name" value="ValRS/IleRS/LeuRS editing domain"/>
    <property type="match status" value="1"/>
</dbReference>
<dbReference type="PANTHER" id="PTHR43740">
    <property type="entry name" value="LEUCYL-TRNA SYNTHETASE"/>
    <property type="match status" value="1"/>
</dbReference>
<keyword evidence="2 9" id="KW-0963">Cytoplasm</keyword>
<dbReference type="EC" id="6.1.1.4" evidence="9"/>
<dbReference type="SUPFAM" id="SSF47323">
    <property type="entry name" value="Anticodon-binding domain of a subclass of class I aminoacyl-tRNA synthetases"/>
    <property type="match status" value="1"/>
</dbReference>
<dbReference type="InterPro" id="IPR002300">
    <property type="entry name" value="aa-tRNA-synth_Ia"/>
</dbReference>
<dbReference type="Pfam" id="PF00133">
    <property type="entry name" value="tRNA-synt_1"/>
    <property type="match status" value="1"/>
</dbReference>
<evidence type="ECO:0000259" key="14">
    <source>
        <dbReference type="Pfam" id="PF13603"/>
    </source>
</evidence>
<protein>
    <recommendedName>
        <fullName evidence="9">Leucine--tRNA ligase</fullName>
        <ecNumber evidence="9">6.1.1.4</ecNumber>
    </recommendedName>
    <alternativeName>
        <fullName evidence="9">Leucyl-tRNA synthetase</fullName>
        <shortName evidence="9">LeuRS</shortName>
    </alternativeName>
</protein>
<dbReference type="Proteomes" id="UP000366872">
    <property type="component" value="Unassembled WGS sequence"/>
</dbReference>
<evidence type="ECO:0000256" key="2">
    <source>
        <dbReference type="ARBA" id="ARBA00022490"/>
    </source>
</evidence>
<evidence type="ECO:0000259" key="13">
    <source>
        <dbReference type="Pfam" id="PF09334"/>
    </source>
</evidence>
<dbReference type="PANTHER" id="PTHR43740:SF2">
    <property type="entry name" value="LEUCINE--TRNA LIGASE, MITOCHONDRIAL"/>
    <property type="match status" value="1"/>
</dbReference>
<dbReference type="RefSeq" id="WP_136082492.1">
    <property type="nucleotide sequence ID" value="NZ_CAAHFG010000004.1"/>
</dbReference>
<keyword evidence="4 9" id="KW-0547">Nucleotide-binding</keyword>
<dbReference type="CDD" id="cd07958">
    <property type="entry name" value="Anticodon_Ia_Leu_BEm"/>
    <property type="match status" value="1"/>
</dbReference>
<evidence type="ECO:0000256" key="9">
    <source>
        <dbReference type="HAMAP-Rule" id="MF_00049"/>
    </source>
</evidence>
<dbReference type="FunFam" id="3.10.20.590:FF:000001">
    <property type="entry name" value="Leucine--tRNA ligase"/>
    <property type="match status" value="1"/>
</dbReference>
<dbReference type="PRINTS" id="PR00985">
    <property type="entry name" value="TRNASYNTHLEU"/>
</dbReference>
<dbReference type="Pfam" id="PF09334">
    <property type="entry name" value="tRNA-synt_1g"/>
    <property type="match status" value="1"/>
</dbReference>
<comment type="subcellular location">
    <subcellularLocation>
        <location evidence="9">Cytoplasm</location>
    </subcellularLocation>
</comment>